<dbReference type="InterPro" id="IPR024671">
    <property type="entry name" value="Atg22-like"/>
</dbReference>
<keyword evidence="9" id="KW-1185">Reference proteome</keyword>
<feature type="transmembrane region" description="Helical" evidence="6">
    <location>
        <begin position="325"/>
        <end position="343"/>
    </location>
</feature>
<feature type="transmembrane region" description="Helical" evidence="6">
    <location>
        <begin position="193"/>
        <end position="215"/>
    </location>
</feature>
<reference evidence="8 9" key="1">
    <citation type="submission" date="2019-01" db="EMBL/GenBank/DDBJ databases">
        <title>Lactibacter flavus gen. nov., sp. nov., a novel bacterium of the family Propionibacteriaceae isolated from raw milk and dairy products.</title>
        <authorList>
            <person name="Huptas C."/>
            <person name="Wenning M."/>
            <person name="Breitenwieser F."/>
            <person name="Doll E."/>
            <person name="Von Neubeck M."/>
            <person name="Busse H.-J."/>
            <person name="Scherer S."/>
        </authorList>
    </citation>
    <scope>NUCLEOTIDE SEQUENCE [LARGE SCALE GENOMIC DNA]</scope>
    <source>
        <strain evidence="8 9">DSM 22130</strain>
    </source>
</reference>
<evidence type="ECO:0000313" key="9">
    <source>
        <dbReference type="Proteomes" id="UP000291933"/>
    </source>
</evidence>
<accession>A0A4Q9KJ80</accession>
<dbReference type="InterPro" id="IPR050495">
    <property type="entry name" value="ATG22/LtaA_families"/>
</dbReference>
<sequence>MTPHQRAWFWYDWANSGFITTTMTVLIGPYLNAMATEAACPNLPDGQQCLTTIPVLGFIPIDPGSLASYVTTVTTLISAFLLIFVGAIADRSPRPQWLMGLFAWVGAAAGTLMFFLQGDMWQLGVILLMIASLAMGCSLVIYDGILCRIAKPDDRDRISSRGWAWGYVGGAILLALNLAVLSLKGQLGISTGMAVRLCLLTAGLWWGLFTLIPVLGLRGLPVRPLEVRVAEGTSTAGAVTGAFKQLADTFRELRGLPQTMLFLLAYLFYNDGIQTVISQSSIYGTSELMMEQSQVMMTFLMVQIIAFFGALIFGRAAASWGASRTVIVGIAIWLGVVLVAFFVPKGNFGMFLLLGGLIGLVMGGTQALSRSLYSQLVPRGRESEFFSLYQAMERGTSWLGTLTFGLVYQLTHSYRFAIVALIIFFVVGGVLLSRVKFREGIRQAGNEVPRKI</sequence>
<evidence type="ECO:0000313" key="8">
    <source>
        <dbReference type="EMBL" id="TBT94492.1"/>
    </source>
</evidence>
<evidence type="ECO:0000256" key="2">
    <source>
        <dbReference type="ARBA" id="ARBA00022448"/>
    </source>
</evidence>
<dbReference type="Gene3D" id="1.20.1250.20">
    <property type="entry name" value="MFS general substrate transporter like domains"/>
    <property type="match status" value="2"/>
</dbReference>
<feature type="transmembrane region" description="Helical" evidence="6">
    <location>
        <begin position="414"/>
        <end position="432"/>
    </location>
</feature>
<dbReference type="PANTHER" id="PTHR23519:SF1">
    <property type="entry name" value="AUTOPHAGY-RELATED PROTEIN 22"/>
    <property type="match status" value="1"/>
</dbReference>
<keyword evidence="2" id="KW-0813">Transport</keyword>
<dbReference type="PROSITE" id="PS50850">
    <property type="entry name" value="MFS"/>
    <property type="match status" value="1"/>
</dbReference>
<comment type="caution">
    <text evidence="8">The sequence shown here is derived from an EMBL/GenBank/DDBJ whole genome shotgun (WGS) entry which is preliminary data.</text>
</comment>
<keyword evidence="4 6" id="KW-1133">Transmembrane helix</keyword>
<dbReference type="PANTHER" id="PTHR23519">
    <property type="entry name" value="AUTOPHAGY-RELATED PROTEIN 22"/>
    <property type="match status" value="1"/>
</dbReference>
<evidence type="ECO:0000256" key="6">
    <source>
        <dbReference type="SAM" id="Phobius"/>
    </source>
</evidence>
<evidence type="ECO:0000256" key="1">
    <source>
        <dbReference type="ARBA" id="ARBA00004651"/>
    </source>
</evidence>
<feature type="transmembrane region" description="Helical" evidence="6">
    <location>
        <begin position="349"/>
        <end position="368"/>
    </location>
</feature>
<name>A0A4Q9KJ80_PROTD</name>
<feature type="transmembrane region" description="Helical" evidence="6">
    <location>
        <begin position="66"/>
        <end position="85"/>
    </location>
</feature>
<dbReference type="Pfam" id="PF11700">
    <property type="entry name" value="ATG22"/>
    <property type="match status" value="1"/>
</dbReference>
<proteinExistence type="predicted"/>
<feature type="transmembrane region" description="Helical" evidence="6">
    <location>
        <begin position="121"/>
        <end position="142"/>
    </location>
</feature>
<dbReference type="GO" id="GO:0022857">
    <property type="term" value="F:transmembrane transporter activity"/>
    <property type="evidence" value="ECO:0007669"/>
    <property type="project" value="InterPro"/>
</dbReference>
<evidence type="ECO:0000259" key="7">
    <source>
        <dbReference type="PROSITE" id="PS50850"/>
    </source>
</evidence>
<protein>
    <submittedName>
        <fullName evidence="8">MFS transporter</fullName>
    </submittedName>
</protein>
<evidence type="ECO:0000256" key="4">
    <source>
        <dbReference type="ARBA" id="ARBA00022989"/>
    </source>
</evidence>
<dbReference type="AlphaFoldDB" id="A0A4Q9KJ80"/>
<keyword evidence="3 6" id="KW-0812">Transmembrane</keyword>
<gene>
    <name evidence="8" type="ORF">ET996_10560</name>
</gene>
<evidence type="ECO:0000256" key="5">
    <source>
        <dbReference type="ARBA" id="ARBA00023136"/>
    </source>
</evidence>
<dbReference type="InterPro" id="IPR020846">
    <property type="entry name" value="MFS_dom"/>
</dbReference>
<dbReference type="GO" id="GO:0005886">
    <property type="term" value="C:plasma membrane"/>
    <property type="evidence" value="ECO:0007669"/>
    <property type="project" value="UniProtKB-SubCell"/>
</dbReference>
<dbReference type="EMBL" id="SDMR01000013">
    <property type="protein sequence ID" value="TBT94492.1"/>
    <property type="molecule type" value="Genomic_DNA"/>
</dbReference>
<feature type="transmembrane region" description="Helical" evidence="6">
    <location>
        <begin position="295"/>
        <end position="313"/>
    </location>
</feature>
<comment type="subcellular location">
    <subcellularLocation>
        <location evidence="1">Cell membrane</location>
        <topology evidence="1">Multi-pass membrane protein</topology>
    </subcellularLocation>
</comment>
<dbReference type="OrthoDB" id="9768783at2"/>
<feature type="domain" description="Major facilitator superfamily (MFS) profile" evidence="7">
    <location>
        <begin position="260"/>
        <end position="452"/>
    </location>
</feature>
<organism evidence="8 9">
    <name type="scientific">Propioniciclava tarda</name>
    <dbReference type="NCBI Taxonomy" id="433330"/>
    <lineage>
        <taxon>Bacteria</taxon>
        <taxon>Bacillati</taxon>
        <taxon>Actinomycetota</taxon>
        <taxon>Actinomycetes</taxon>
        <taxon>Propionibacteriales</taxon>
        <taxon>Propionibacteriaceae</taxon>
        <taxon>Propioniciclava</taxon>
    </lineage>
</organism>
<dbReference type="SUPFAM" id="SSF103473">
    <property type="entry name" value="MFS general substrate transporter"/>
    <property type="match status" value="1"/>
</dbReference>
<dbReference type="Proteomes" id="UP000291933">
    <property type="component" value="Unassembled WGS sequence"/>
</dbReference>
<evidence type="ECO:0000256" key="3">
    <source>
        <dbReference type="ARBA" id="ARBA00022692"/>
    </source>
</evidence>
<feature type="transmembrane region" description="Helical" evidence="6">
    <location>
        <begin position="97"/>
        <end position="115"/>
    </location>
</feature>
<feature type="transmembrane region" description="Helical" evidence="6">
    <location>
        <begin position="163"/>
        <end position="181"/>
    </location>
</feature>
<keyword evidence="5 6" id="KW-0472">Membrane</keyword>
<dbReference type="InterPro" id="IPR036259">
    <property type="entry name" value="MFS_trans_sf"/>
</dbReference>